<evidence type="ECO:0000313" key="1">
    <source>
        <dbReference type="Proteomes" id="UP000504634"/>
    </source>
</evidence>
<keyword evidence="1" id="KW-1185">Reference proteome</keyword>
<evidence type="ECO:0000313" key="2">
    <source>
        <dbReference type="RefSeq" id="XP_030371696.1"/>
    </source>
</evidence>
<accession>A0A6J2T455</accession>
<sequence>MSCICQYYAPALNSRSQILPTADEETEENVVDITNASESDDTKIAVCASELASCRAENWLLKKKLHDYEITIENLEQLVATVVDKQHHILGEMFELRQKNQELDTECRLQREYHLVERNALLQQLQEAKTLIYRSTKMLYSRARQLTRPTTRRPTNPIPRRRCNIKCLQRSSRMRGKKTIAKATLKLILTAIMRMSLSPTAAHR</sequence>
<dbReference type="Proteomes" id="UP000504634">
    <property type="component" value="Unplaced"/>
</dbReference>
<reference evidence="2" key="1">
    <citation type="submission" date="2025-08" db="UniProtKB">
        <authorList>
            <consortium name="RefSeq"/>
        </authorList>
    </citation>
    <scope>IDENTIFICATION</scope>
    <source>
        <strain evidence="2">11010-0011.00</strain>
        <tissue evidence="2">Whole body</tissue>
    </source>
</reference>
<protein>
    <submittedName>
        <fullName evidence="2">Uncharacterized protein LOC115621983 isoform X2</fullName>
    </submittedName>
</protein>
<dbReference type="RefSeq" id="XP_030371696.1">
    <property type="nucleotide sequence ID" value="XM_030515836.1"/>
</dbReference>
<dbReference type="GeneID" id="115621983"/>
<gene>
    <name evidence="2" type="primary">LOC115621983</name>
</gene>
<organism evidence="1 2">
    <name type="scientific">Drosophila lebanonensis</name>
    <name type="common">Fruit fly</name>
    <name type="synonym">Scaptodrosophila lebanonensis</name>
    <dbReference type="NCBI Taxonomy" id="7225"/>
    <lineage>
        <taxon>Eukaryota</taxon>
        <taxon>Metazoa</taxon>
        <taxon>Ecdysozoa</taxon>
        <taxon>Arthropoda</taxon>
        <taxon>Hexapoda</taxon>
        <taxon>Insecta</taxon>
        <taxon>Pterygota</taxon>
        <taxon>Neoptera</taxon>
        <taxon>Endopterygota</taxon>
        <taxon>Diptera</taxon>
        <taxon>Brachycera</taxon>
        <taxon>Muscomorpha</taxon>
        <taxon>Ephydroidea</taxon>
        <taxon>Drosophilidae</taxon>
        <taxon>Scaptodrosophila</taxon>
    </lineage>
</organism>
<proteinExistence type="predicted"/>
<name>A0A6J2T455_DROLE</name>
<dbReference type="AlphaFoldDB" id="A0A6J2T455"/>